<keyword evidence="2" id="KW-1185">Reference proteome</keyword>
<accession>A0ACB9B4J1</accession>
<name>A0ACB9B4J1_9ASTR</name>
<proteinExistence type="predicted"/>
<dbReference type="Proteomes" id="UP001056120">
    <property type="component" value="Linkage Group LG23"/>
</dbReference>
<sequence>MNVSSNSRARVSRSLSLVPTCQQSRVSVLILAFSIANIQLLLIFCINFQTWCSITLRKSLKYRQGRTLSI</sequence>
<reference evidence="2" key="1">
    <citation type="journal article" date="2022" name="Mol. Ecol. Resour.">
        <title>The genomes of chicory, endive, great burdock and yacon provide insights into Asteraceae palaeo-polyploidization history and plant inulin production.</title>
        <authorList>
            <person name="Fan W."/>
            <person name="Wang S."/>
            <person name="Wang H."/>
            <person name="Wang A."/>
            <person name="Jiang F."/>
            <person name="Liu H."/>
            <person name="Zhao H."/>
            <person name="Xu D."/>
            <person name="Zhang Y."/>
        </authorList>
    </citation>
    <scope>NUCLEOTIDE SEQUENCE [LARGE SCALE GENOMIC DNA]</scope>
    <source>
        <strain evidence="2">cv. Yunnan</strain>
    </source>
</reference>
<gene>
    <name evidence="1" type="ORF">L1987_69044</name>
</gene>
<dbReference type="EMBL" id="CM042040">
    <property type="protein sequence ID" value="KAI3717434.1"/>
    <property type="molecule type" value="Genomic_DNA"/>
</dbReference>
<comment type="caution">
    <text evidence="1">The sequence shown here is derived from an EMBL/GenBank/DDBJ whole genome shotgun (WGS) entry which is preliminary data.</text>
</comment>
<evidence type="ECO:0000313" key="1">
    <source>
        <dbReference type="EMBL" id="KAI3717434.1"/>
    </source>
</evidence>
<organism evidence="1 2">
    <name type="scientific">Smallanthus sonchifolius</name>
    <dbReference type="NCBI Taxonomy" id="185202"/>
    <lineage>
        <taxon>Eukaryota</taxon>
        <taxon>Viridiplantae</taxon>
        <taxon>Streptophyta</taxon>
        <taxon>Embryophyta</taxon>
        <taxon>Tracheophyta</taxon>
        <taxon>Spermatophyta</taxon>
        <taxon>Magnoliopsida</taxon>
        <taxon>eudicotyledons</taxon>
        <taxon>Gunneridae</taxon>
        <taxon>Pentapetalae</taxon>
        <taxon>asterids</taxon>
        <taxon>campanulids</taxon>
        <taxon>Asterales</taxon>
        <taxon>Asteraceae</taxon>
        <taxon>Asteroideae</taxon>
        <taxon>Heliantheae alliance</taxon>
        <taxon>Millerieae</taxon>
        <taxon>Smallanthus</taxon>
    </lineage>
</organism>
<evidence type="ECO:0000313" key="2">
    <source>
        <dbReference type="Proteomes" id="UP001056120"/>
    </source>
</evidence>
<reference evidence="1 2" key="2">
    <citation type="journal article" date="2022" name="Mol. Ecol. Resour.">
        <title>The genomes of chicory, endive, great burdock and yacon provide insights into Asteraceae paleo-polyploidization history and plant inulin production.</title>
        <authorList>
            <person name="Fan W."/>
            <person name="Wang S."/>
            <person name="Wang H."/>
            <person name="Wang A."/>
            <person name="Jiang F."/>
            <person name="Liu H."/>
            <person name="Zhao H."/>
            <person name="Xu D."/>
            <person name="Zhang Y."/>
        </authorList>
    </citation>
    <scope>NUCLEOTIDE SEQUENCE [LARGE SCALE GENOMIC DNA]</scope>
    <source>
        <strain evidence="2">cv. Yunnan</strain>
        <tissue evidence="1">Leaves</tissue>
    </source>
</reference>
<protein>
    <submittedName>
        <fullName evidence="1">Uncharacterized protein</fullName>
    </submittedName>
</protein>